<proteinExistence type="predicted"/>
<gene>
    <name evidence="1" type="ORF">PACLA_8A070351</name>
</gene>
<protein>
    <submittedName>
        <fullName evidence="1">Uncharacterized protein</fullName>
    </submittedName>
</protein>
<reference evidence="1" key="1">
    <citation type="submission" date="2020-04" db="EMBL/GenBank/DDBJ databases">
        <authorList>
            <person name="Alioto T."/>
            <person name="Alioto T."/>
            <person name="Gomez Garrido J."/>
        </authorList>
    </citation>
    <scope>NUCLEOTIDE SEQUENCE</scope>
    <source>
        <strain evidence="1">A484AB</strain>
    </source>
</reference>
<feature type="non-terminal residue" evidence="1">
    <location>
        <position position="1"/>
    </location>
</feature>
<evidence type="ECO:0000313" key="1">
    <source>
        <dbReference type="EMBL" id="CAB4008902.1"/>
    </source>
</evidence>
<dbReference type="AlphaFoldDB" id="A0A7D9IMJ9"/>
<feature type="non-terminal residue" evidence="1">
    <location>
        <position position="65"/>
    </location>
</feature>
<dbReference type="Proteomes" id="UP001152795">
    <property type="component" value="Unassembled WGS sequence"/>
</dbReference>
<accession>A0A7D9IMJ9</accession>
<name>A0A7D9IMJ9_PARCT</name>
<dbReference type="EMBL" id="CACRXK020006265">
    <property type="protein sequence ID" value="CAB4008902.1"/>
    <property type="molecule type" value="Genomic_DNA"/>
</dbReference>
<organism evidence="1 2">
    <name type="scientific">Paramuricea clavata</name>
    <name type="common">Red gorgonian</name>
    <name type="synonym">Violescent sea-whip</name>
    <dbReference type="NCBI Taxonomy" id="317549"/>
    <lineage>
        <taxon>Eukaryota</taxon>
        <taxon>Metazoa</taxon>
        <taxon>Cnidaria</taxon>
        <taxon>Anthozoa</taxon>
        <taxon>Octocorallia</taxon>
        <taxon>Malacalcyonacea</taxon>
        <taxon>Plexauridae</taxon>
        <taxon>Paramuricea</taxon>
    </lineage>
</organism>
<evidence type="ECO:0000313" key="2">
    <source>
        <dbReference type="Proteomes" id="UP001152795"/>
    </source>
</evidence>
<sequence>PVLSVVSRNHHICWSNMAESNTEPMWSWRKVLMYLMYFTLIVTAFLPFTLNDAEKNDDAFPGCCT</sequence>
<keyword evidence="2" id="KW-1185">Reference proteome</keyword>
<comment type="caution">
    <text evidence="1">The sequence shown here is derived from an EMBL/GenBank/DDBJ whole genome shotgun (WGS) entry which is preliminary data.</text>
</comment>